<protein>
    <submittedName>
        <fullName evidence="7">C-terminal binding protein</fullName>
    </submittedName>
</protein>
<feature type="domain" description="D-isomer specific 2-hydroxyacid dehydrogenase catalytic" evidence="5">
    <location>
        <begin position="15"/>
        <end position="318"/>
    </location>
</feature>
<evidence type="ECO:0000256" key="1">
    <source>
        <dbReference type="ARBA" id="ARBA00005854"/>
    </source>
</evidence>
<feature type="domain" description="D-isomer specific 2-hydroxyacid dehydrogenase NAD-binding" evidence="6">
    <location>
        <begin position="109"/>
        <end position="286"/>
    </location>
</feature>
<dbReference type="SUPFAM" id="SSF52283">
    <property type="entry name" value="Formate/glycerate dehydrogenase catalytic domain-like"/>
    <property type="match status" value="1"/>
</dbReference>
<dbReference type="EMBL" id="JAMQJY010000001">
    <property type="protein sequence ID" value="MCM2676218.1"/>
    <property type="molecule type" value="Genomic_DNA"/>
</dbReference>
<keyword evidence="2 4" id="KW-0560">Oxidoreductase</keyword>
<dbReference type="PROSITE" id="PS00065">
    <property type="entry name" value="D_2_HYDROXYACID_DH_1"/>
    <property type="match status" value="1"/>
</dbReference>
<comment type="similarity">
    <text evidence="1 4">Belongs to the D-isomer specific 2-hydroxyacid dehydrogenase family.</text>
</comment>
<dbReference type="InterPro" id="IPR029753">
    <property type="entry name" value="D-isomer_DH_CS"/>
</dbReference>
<evidence type="ECO:0000259" key="5">
    <source>
        <dbReference type="Pfam" id="PF00389"/>
    </source>
</evidence>
<evidence type="ECO:0000259" key="6">
    <source>
        <dbReference type="Pfam" id="PF02826"/>
    </source>
</evidence>
<dbReference type="CDD" id="cd05299">
    <property type="entry name" value="CtBP_dh"/>
    <property type="match status" value="1"/>
</dbReference>
<evidence type="ECO:0000313" key="7">
    <source>
        <dbReference type="EMBL" id="MCM2676218.1"/>
    </source>
</evidence>
<dbReference type="InterPro" id="IPR006140">
    <property type="entry name" value="D-isomer_DH_NAD-bd"/>
</dbReference>
<dbReference type="InterPro" id="IPR043322">
    <property type="entry name" value="CtBP"/>
</dbReference>
<dbReference type="PROSITE" id="PS00671">
    <property type="entry name" value="D_2_HYDROXYACID_DH_3"/>
    <property type="match status" value="1"/>
</dbReference>
<dbReference type="Gene3D" id="3.40.50.720">
    <property type="entry name" value="NAD(P)-binding Rossmann-like Domain"/>
    <property type="match status" value="2"/>
</dbReference>
<evidence type="ECO:0000256" key="3">
    <source>
        <dbReference type="ARBA" id="ARBA00023027"/>
    </source>
</evidence>
<dbReference type="Pfam" id="PF02826">
    <property type="entry name" value="2-Hacid_dh_C"/>
    <property type="match status" value="1"/>
</dbReference>
<reference evidence="7" key="1">
    <citation type="submission" date="2022-06" db="EMBL/GenBank/DDBJ databases">
        <title>Alkalicoccobacillus porphyridii sp. nov., isolated from a marine red alga, Porphyridium purpureum and reclassification of Shouchella plakortidis and Shouchella gibsonii as Alkalicoccobacillus plakortidis comb. nov. and Alkalicoccobacillus gibsonii comb. nov.</title>
        <authorList>
            <person name="Kim K.H."/>
            <person name="Lee J.K."/>
            <person name="Han D.M."/>
            <person name="Baek J.H."/>
            <person name="Jeon C.O."/>
        </authorList>
    </citation>
    <scope>NUCLEOTIDE SEQUENCE</scope>
    <source>
        <strain evidence="7">DSM 19153</strain>
    </source>
</reference>
<dbReference type="InterPro" id="IPR036291">
    <property type="entry name" value="NAD(P)-bd_dom_sf"/>
</dbReference>
<name>A0ABT0XJY6_9BACI</name>
<gene>
    <name evidence="7" type="ORF">NDM98_12410</name>
</gene>
<dbReference type="Proteomes" id="UP001203665">
    <property type="component" value="Unassembled WGS sequence"/>
</dbReference>
<dbReference type="InterPro" id="IPR029752">
    <property type="entry name" value="D-isomer_DH_CS1"/>
</dbReference>
<dbReference type="PANTHER" id="PTHR43761:SF1">
    <property type="entry name" value="D-ISOMER SPECIFIC 2-HYDROXYACID DEHYDROGENASE CATALYTIC DOMAIN-CONTAINING PROTEIN-RELATED"/>
    <property type="match status" value="1"/>
</dbReference>
<keyword evidence="8" id="KW-1185">Reference proteome</keyword>
<organism evidence="7 8">
    <name type="scientific">Alkalicoccobacillus plakortidis</name>
    <dbReference type="NCBI Taxonomy" id="444060"/>
    <lineage>
        <taxon>Bacteria</taxon>
        <taxon>Bacillati</taxon>
        <taxon>Bacillota</taxon>
        <taxon>Bacilli</taxon>
        <taxon>Bacillales</taxon>
        <taxon>Bacillaceae</taxon>
        <taxon>Alkalicoccobacillus</taxon>
    </lineage>
</organism>
<sequence>MEPKVYITDCDHEHIEYETKILEKNEIEFELKQCKTEEDLIKNCQGASVLINQYAPITREVLQALSDVKLVVRYGVGVNNVDLDVASELGVQVCNVPDYGTQEVADHALAFMLAFTRGIYKMVKGVKEGEWNYQHAVPLFRHSKQTVGVIGLGRIGAAFAQKASALGCRVIAYDPKYDQEKQNRMPEFVEYKSFEDLLTESDVISIHCPLDRAQNLIGADELKKMKNNAYLINVSRGGIINEEALEQALVNKDIAGAAVDVLEKEPVAKDHPILKLDNFLCTPHMGWYSEQAAVELKEKVALEAVRFLQGEPVHYPVNDLK</sequence>
<dbReference type="RefSeq" id="WP_251608046.1">
    <property type="nucleotide sequence ID" value="NZ_JAMQJY010000001.1"/>
</dbReference>
<dbReference type="PANTHER" id="PTHR43761">
    <property type="entry name" value="D-ISOMER SPECIFIC 2-HYDROXYACID DEHYDROGENASE FAMILY PROTEIN (AFU_ORTHOLOGUE AFUA_1G13630)"/>
    <property type="match status" value="1"/>
</dbReference>
<dbReference type="InterPro" id="IPR050418">
    <property type="entry name" value="D-iso_2-hydroxyacid_DH_PdxB"/>
</dbReference>
<keyword evidence="3" id="KW-0520">NAD</keyword>
<accession>A0ABT0XJY6</accession>
<dbReference type="Pfam" id="PF00389">
    <property type="entry name" value="2-Hacid_dh"/>
    <property type="match status" value="1"/>
</dbReference>
<proteinExistence type="inferred from homology"/>
<evidence type="ECO:0000256" key="2">
    <source>
        <dbReference type="ARBA" id="ARBA00023002"/>
    </source>
</evidence>
<dbReference type="SUPFAM" id="SSF51735">
    <property type="entry name" value="NAD(P)-binding Rossmann-fold domains"/>
    <property type="match status" value="1"/>
</dbReference>
<comment type="caution">
    <text evidence="7">The sequence shown here is derived from an EMBL/GenBank/DDBJ whole genome shotgun (WGS) entry which is preliminary data.</text>
</comment>
<evidence type="ECO:0000256" key="4">
    <source>
        <dbReference type="RuleBase" id="RU003719"/>
    </source>
</evidence>
<evidence type="ECO:0000313" key="8">
    <source>
        <dbReference type="Proteomes" id="UP001203665"/>
    </source>
</evidence>
<dbReference type="InterPro" id="IPR006139">
    <property type="entry name" value="D-isomer_2_OHA_DH_cat_dom"/>
</dbReference>